<dbReference type="SMART" id="SM00645">
    <property type="entry name" value="Pept_C1"/>
    <property type="match status" value="1"/>
</dbReference>
<protein>
    <submittedName>
        <fullName evidence="11">Uncharacterized protein</fullName>
    </submittedName>
</protein>
<evidence type="ECO:0000256" key="4">
    <source>
        <dbReference type="ARBA" id="ARBA00022807"/>
    </source>
</evidence>
<dbReference type="SUPFAM" id="SSF54001">
    <property type="entry name" value="Cysteine proteinases"/>
    <property type="match status" value="1"/>
</dbReference>
<comment type="similarity">
    <text evidence="1">Belongs to the peptidase C1 family.</text>
</comment>
<dbReference type="Gene3D" id="3.90.70.10">
    <property type="entry name" value="Cysteine proteinases"/>
    <property type="match status" value="1"/>
</dbReference>
<evidence type="ECO:0000256" key="8">
    <source>
        <dbReference type="SAM" id="SignalP"/>
    </source>
</evidence>
<dbReference type="InterPro" id="IPR025661">
    <property type="entry name" value="Pept_asp_AS"/>
</dbReference>
<feature type="domain" description="Cathepsin propeptide inhibitor" evidence="10">
    <location>
        <begin position="47"/>
        <end position="105"/>
    </location>
</feature>
<dbReference type="InterPro" id="IPR039417">
    <property type="entry name" value="Peptidase_C1A_papain-like"/>
</dbReference>
<dbReference type="EMBL" id="HBED01036523">
    <property type="protein sequence ID" value="CAD8319925.1"/>
    <property type="molecule type" value="Transcribed_RNA"/>
</dbReference>
<evidence type="ECO:0000259" key="10">
    <source>
        <dbReference type="SMART" id="SM00848"/>
    </source>
</evidence>
<evidence type="ECO:0000256" key="6">
    <source>
        <dbReference type="ARBA" id="ARBA00023157"/>
    </source>
</evidence>
<feature type="domain" description="Peptidase C1A papain C-terminal" evidence="9">
    <location>
        <begin position="140"/>
        <end position="363"/>
    </location>
</feature>
<accession>A0A7R9ZCV7</accession>
<evidence type="ECO:0000256" key="7">
    <source>
        <dbReference type="SAM" id="MobiDB-lite"/>
    </source>
</evidence>
<organism evidence="11">
    <name type="scientific">Pseudictyota dubia</name>
    <dbReference type="NCBI Taxonomy" id="2749911"/>
    <lineage>
        <taxon>Eukaryota</taxon>
        <taxon>Sar</taxon>
        <taxon>Stramenopiles</taxon>
        <taxon>Ochrophyta</taxon>
        <taxon>Bacillariophyta</taxon>
        <taxon>Mediophyceae</taxon>
        <taxon>Biddulphiophycidae</taxon>
        <taxon>Eupodiscales</taxon>
        <taxon>Odontellaceae</taxon>
        <taxon>Pseudictyota</taxon>
    </lineage>
</organism>
<dbReference type="SMART" id="SM00848">
    <property type="entry name" value="Inhibitor_I29"/>
    <property type="match status" value="1"/>
</dbReference>
<dbReference type="PANTHER" id="PTHR12411">
    <property type="entry name" value="CYSTEINE PROTEASE FAMILY C1-RELATED"/>
    <property type="match status" value="1"/>
</dbReference>
<dbReference type="InterPro" id="IPR000169">
    <property type="entry name" value="Pept_cys_AS"/>
</dbReference>
<evidence type="ECO:0000313" key="11">
    <source>
        <dbReference type="EMBL" id="CAD8319925.1"/>
    </source>
</evidence>
<evidence type="ECO:0000256" key="3">
    <source>
        <dbReference type="ARBA" id="ARBA00022801"/>
    </source>
</evidence>
<name>A0A7R9ZCV7_9STRA</name>
<evidence type="ECO:0000256" key="1">
    <source>
        <dbReference type="ARBA" id="ARBA00008455"/>
    </source>
</evidence>
<gene>
    <name evidence="11" type="ORF">TDUB1175_LOCUS18341</name>
</gene>
<feature type="region of interest" description="Disordered" evidence="7">
    <location>
        <begin position="362"/>
        <end position="386"/>
    </location>
</feature>
<dbReference type="Pfam" id="PF08246">
    <property type="entry name" value="Inhibitor_I29"/>
    <property type="match status" value="1"/>
</dbReference>
<dbReference type="PROSITE" id="PS00640">
    <property type="entry name" value="THIOL_PROTEASE_ASN"/>
    <property type="match status" value="1"/>
</dbReference>
<evidence type="ECO:0000256" key="2">
    <source>
        <dbReference type="ARBA" id="ARBA00022670"/>
    </source>
</evidence>
<dbReference type="PRINTS" id="PR00705">
    <property type="entry name" value="PAPAIN"/>
</dbReference>
<dbReference type="InterPro" id="IPR013128">
    <property type="entry name" value="Peptidase_C1A"/>
</dbReference>
<reference evidence="11" key="1">
    <citation type="submission" date="2021-01" db="EMBL/GenBank/DDBJ databases">
        <authorList>
            <person name="Corre E."/>
            <person name="Pelletier E."/>
            <person name="Niang G."/>
            <person name="Scheremetjew M."/>
            <person name="Finn R."/>
            <person name="Kale V."/>
            <person name="Holt S."/>
            <person name="Cochrane G."/>
            <person name="Meng A."/>
            <person name="Brown T."/>
            <person name="Cohen L."/>
        </authorList>
    </citation>
    <scope>NUCLEOTIDE SEQUENCE</scope>
    <source>
        <strain evidence="11">CCMP147</strain>
    </source>
</reference>
<dbReference type="InterPro" id="IPR000668">
    <property type="entry name" value="Peptidase_C1A_C"/>
</dbReference>
<keyword evidence="4" id="KW-0788">Thiol protease</keyword>
<dbReference type="InterPro" id="IPR025660">
    <property type="entry name" value="Pept_his_AS"/>
</dbReference>
<dbReference type="GO" id="GO:0008234">
    <property type="term" value="F:cysteine-type peptidase activity"/>
    <property type="evidence" value="ECO:0007669"/>
    <property type="project" value="UniProtKB-KW"/>
</dbReference>
<dbReference type="PROSITE" id="PS00639">
    <property type="entry name" value="THIOL_PROTEASE_HIS"/>
    <property type="match status" value="1"/>
</dbReference>
<keyword evidence="3" id="KW-0378">Hydrolase</keyword>
<dbReference type="InterPro" id="IPR013201">
    <property type="entry name" value="Prot_inhib_I29"/>
</dbReference>
<evidence type="ECO:0000256" key="5">
    <source>
        <dbReference type="ARBA" id="ARBA00023145"/>
    </source>
</evidence>
<proteinExistence type="inferred from homology"/>
<keyword evidence="2" id="KW-0645">Protease</keyword>
<keyword evidence="5" id="KW-0865">Zymogen</keyword>
<dbReference type="GO" id="GO:0006508">
    <property type="term" value="P:proteolysis"/>
    <property type="evidence" value="ECO:0007669"/>
    <property type="project" value="UniProtKB-KW"/>
</dbReference>
<dbReference type="Pfam" id="PF00112">
    <property type="entry name" value="Peptidase_C1"/>
    <property type="match status" value="1"/>
</dbReference>
<dbReference type="InterPro" id="IPR038765">
    <property type="entry name" value="Papain-like_cys_pep_sf"/>
</dbReference>
<feature type="signal peptide" evidence="8">
    <location>
        <begin position="1"/>
        <end position="20"/>
    </location>
</feature>
<dbReference type="PROSITE" id="PS00139">
    <property type="entry name" value="THIOL_PROTEASE_CYS"/>
    <property type="match status" value="1"/>
</dbReference>
<feature type="chain" id="PRO_5030590886" evidence="8">
    <location>
        <begin position="21"/>
        <end position="386"/>
    </location>
</feature>
<sequence>MLRRALPAWVALACVGSGTASSVRGQPESSAAVEDVGGFTDELKETFRRWMESFDKDYKSAEEKIERMMIWLENHEMIERHNSKDPAPSYTLGHNQFSDLTHDEYKKMNFLGEHSPGMLSPPRMKISDETQLEKKHKKKLPKTVDWVEKGAVTDVKNQGMCGSCWAFSAIGAIEGAHFLDTGELVSLSEQEVLDCDTDDKACFGGLMDNAFKWDEHSGGICSEEDYPYAGRKHFLKGCKEYKSECDDVPHTEVKTFVDVKHSNANLKESISIQPTSVAIEADGHGFQFYKSGIYDDPDCGVKLDHGVLAVGYGKQNGTDYWVIKNSWGATWGDQGYIKMSRDNPNNGKDKGQCGILMAASRPILKDNEPEPEPPLQGLRAQTNAVA</sequence>
<evidence type="ECO:0000259" key="9">
    <source>
        <dbReference type="SMART" id="SM00645"/>
    </source>
</evidence>
<dbReference type="CDD" id="cd02248">
    <property type="entry name" value="Peptidase_C1A"/>
    <property type="match status" value="1"/>
</dbReference>
<keyword evidence="6" id="KW-1015">Disulfide bond</keyword>
<dbReference type="AlphaFoldDB" id="A0A7R9ZCV7"/>
<keyword evidence="8" id="KW-0732">Signal</keyword>
<dbReference type="FunFam" id="3.90.70.10:FF:000006">
    <property type="entry name" value="Cathepsin S"/>
    <property type="match status" value="1"/>
</dbReference>